<dbReference type="EMBL" id="LR796896">
    <property type="protein sequence ID" value="CAB4173212.1"/>
    <property type="molecule type" value="Genomic_DNA"/>
</dbReference>
<dbReference type="EMBL" id="LR796971">
    <property type="protein sequence ID" value="CAB4178967.1"/>
    <property type="molecule type" value="Genomic_DNA"/>
</dbReference>
<accession>A0A6J5P3R9</accession>
<dbReference type="EMBL" id="LR797488">
    <property type="protein sequence ID" value="CAB4219901.1"/>
    <property type="molecule type" value="Genomic_DNA"/>
</dbReference>
<evidence type="ECO:0000313" key="1">
    <source>
        <dbReference type="EMBL" id="CAB4166063.1"/>
    </source>
</evidence>
<reference evidence="1" key="1">
    <citation type="submission" date="2020-04" db="EMBL/GenBank/DDBJ databases">
        <authorList>
            <person name="Chiriac C."/>
            <person name="Salcher M."/>
            <person name="Ghai R."/>
            <person name="Kavagutti S V."/>
        </authorList>
    </citation>
    <scope>NUCLEOTIDE SEQUENCE</scope>
</reference>
<organism evidence="1">
    <name type="scientific">uncultured Caudovirales phage</name>
    <dbReference type="NCBI Taxonomy" id="2100421"/>
    <lineage>
        <taxon>Viruses</taxon>
        <taxon>Duplodnaviria</taxon>
        <taxon>Heunggongvirae</taxon>
        <taxon>Uroviricota</taxon>
        <taxon>Caudoviricetes</taxon>
        <taxon>Peduoviridae</taxon>
        <taxon>Maltschvirus</taxon>
        <taxon>Maltschvirus maltsch</taxon>
    </lineage>
</organism>
<evidence type="ECO:0000313" key="2">
    <source>
        <dbReference type="EMBL" id="CAB4173212.1"/>
    </source>
</evidence>
<proteinExistence type="predicted"/>
<evidence type="ECO:0000313" key="4">
    <source>
        <dbReference type="EMBL" id="CAB4219901.1"/>
    </source>
</evidence>
<name>A0A6J5P3R9_9CAUD</name>
<gene>
    <name evidence="3" type="ORF">UFOVP1025_20</name>
    <name evidence="4" type="ORF">UFOVP1628_23</name>
    <name evidence="1" type="ORF">UFOVP852_14</name>
    <name evidence="2" type="ORF">UFOVP948_37</name>
</gene>
<dbReference type="EMBL" id="LR796780">
    <property type="protein sequence ID" value="CAB4166063.1"/>
    <property type="molecule type" value="Genomic_DNA"/>
</dbReference>
<sequence>MIAVNAGTAIYQLSAIQFIKGYKMKSLIPEPFSKEFDAMLENAPEMLRLLIDIEAHLSGRAALHSGSLIFAEDRPALAVISSTIDRARGNP</sequence>
<protein>
    <submittedName>
        <fullName evidence="1">Uncharacterized protein</fullName>
    </submittedName>
</protein>
<evidence type="ECO:0000313" key="3">
    <source>
        <dbReference type="EMBL" id="CAB4178967.1"/>
    </source>
</evidence>